<dbReference type="GO" id="GO:0016787">
    <property type="term" value="F:hydrolase activity"/>
    <property type="evidence" value="ECO:0007669"/>
    <property type="project" value="UniProtKB-KW"/>
</dbReference>
<dbReference type="Proteomes" id="UP001595751">
    <property type="component" value="Unassembled WGS sequence"/>
</dbReference>
<evidence type="ECO:0000256" key="2">
    <source>
        <dbReference type="SAM" id="SignalP"/>
    </source>
</evidence>
<evidence type="ECO:0000256" key="1">
    <source>
        <dbReference type="SAM" id="MobiDB-lite"/>
    </source>
</evidence>
<feature type="chain" id="PRO_5047303178" evidence="2">
    <location>
        <begin position="37"/>
        <end position="376"/>
    </location>
</feature>
<gene>
    <name evidence="3" type="ORF">ACFORJ_06005</name>
</gene>
<proteinExistence type="predicted"/>
<accession>A0ABV7ZNH6</accession>
<sequence length="376" mass="38641">MIPSPSPAARTGFRRGLGAAAAALLALPLLAGGAAAQPSATGSSPATGSSDVGLGPEGIGLGQVQSPVMPAPEGTIRADFSVPGPHEVAATREVQSCDDLVYSLYNTLLTHAFDVKELPSCYDVVPTGGRSPVGVEYYYPAGLAEGTMESAPLIVLSPGIATNPGMLDRQARLYAGHGYVVALGYSFLNWFGYQVELAAKGAVDQSLSPGSPLHGKIDFSRTILAGHSAGGGSVARMGSLLDGAINGYRDVGFRTAGFVDLMGGPADGGATSPPPSVPALFVVAEHESLVPWPATRRSYDRHAGPAWWTVVAGTTHGSYLDDPKYNAIGALVLSFAEYVTGNGSQSGTPNPAAVFEGDGYRLASDPELKLTERKGL</sequence>
<feature type="signal peptide" evidence="2">
    <location>
        <begin position="1"/>
        <end position="36"/>
    </location>
</feature>
<name>A0ABV7ZNH6_9CORY</name>
<protein>
    <submittedName>
        <fullName evidence="3">Alpha/beta hydrolase</fullName>
    </submittedName>
</protein>
<evidence type="ECO:0000313" key="4">
    <source>
        <dbReference type="Proteomes" id="UP001595751"/>
    </source>
</evidence>
<keyword evidence="2" id="KW-0732">Signal</keyword>
<reference evidence="4" key="1">
    <citation type="journal article" date="2019" name="Int. J. Syst. Evol. Microbiol.">
        <title>The Global Catalogue of Microorganisms (GCM) 10K type strain sequencing project: providing services to taxonomists for standard genome sequencing and annotation.</title>
        <authorList>
            <consortium name="The Broad Institute Genomics Platform"/>
            <consortium name="The Broad Institute Genome Sequencing Center for Infectious Disease"/>
            <person name="Wu L."/>
            <person name="Ma J."/>
        </authorList>
    </citation>
    <scope>NUCLEOTIDE SEQUENCE [LARGE SCALE GENOMIC DNA]</scope>
    <source>
        <strain evidence="4">CCUG 53252</strain>
    </source>
</reference>
<keyword evidence="4" id="KW-1185">Reference proteome</keyword>
<dbReference type="EMBL" id="JBHRZN010000002">
    <property type="protein sequence ID" value="MFC3849716.1"/>
    <property type="molecule type" value="Genomic_DNA"/>
</dbReference>
<organism evidence="3 4">
    <name type="scientific">Corynebacterium hansenii</name>
    <dbReference type="NCBI Taxonomy" id="394964"/>
    <lineage>
        <taxon>Bacteria</taxon>
        <taxon>Bacillati</taxon>
        <taxon>Actinomycetota</taxon>
        <taxon>Actinomycetes</taxon>
        <taxon>Mycobacteriales</taxon>
        <taxon>Corynebacteriaceae</taxon>
        <taxon>Corynebacterium</taxon>
    </lineage>
</organism>
<feature type="compositionally biased region" description="Low complexity" evidence="1">
    <location>
        <begin position="36"/>
        <end position="50"/>
    </location>
</feature>
<dbReference type="SUPFAM" id="SSF53474">
    <property type="entry name" value="alpha/beta-Hydrolases"/>
    <property type="match status" value="1"/>
</dbReference>
<keyword evidence="3" id="KW-0378">Hydrolase</keyword>
<evidence type="ECO:0000313" key="3">
    <source>
        <dbReference type="EMBL" id="MFC3849716.1"/>
    </source>
</evidence>
<dbReference type="InterPro" id="IPR029058">
    <property type="entry name" value="AB_hydrolase_fold"/>
</dbReference>
<comment type="caution">
    <text evidence="3">The sequence shown here is derived from an EMBL/GenBank/DDBJ whole genome shotgun (WGS) entry which is preliminary data.</text>
</comment>
<dbReference type="Gene3D" id="3.40.50.1820">
    <property type="entry name" value="alpha/beta hydrolase"/>
    <property type="match status" value="1"/>
</dbReference>
<dbReference type="RefSeq" id="WP_290288651.1">
    <property type="nucleotide sequence ID" value="NZ_CP047211.1"/>
</dbReference>
<feature type="region of interest" description="Disordered" evidence="1">
    <location>
        <begin position="36"/>
        <end position="68"/>
    </location>
</feature>